<sequence>MKTNVIYFGLFSLLLLSGCQSNSTTPSKTPAQSSSSTVQQQTTNALSQQSTDKATTATSKDIKVSAQKAIELFQRKYPDAAVTSLELDSSWGSYFYKVDGVDDQNEYEVKINASNEEMQTQNPERLDLDEQNGQKKKEDALDTSNLISIEKAADIAVKEVGGGEATDWELNKELGTTYWEIKVKKGNQTTQVKLNSQTGKILATEIDD</sequence>
<feature type="region of interest" description="Disordered" evidence="1">
    <location>
        <begin position="24"/>
        <end position="60"/>
    </location>
</feature>
<feature type="compositionally biased region" description="Polar residues" evidence="1">
    <location>
        <begin position="44"/>
        <end position="59"/>
    </location>
</feature>
<keyword evidence="2" id="KW-0732">Signal</keyword>
<evidence type="ECO:0000256" key="1">
    <source>
        <dbReference type="SAM" id="MobiDB-lite"/>
    </source>
</evidence>
<dbReference type="SUPFAM" id="SSF160574">
    <property type="entry name" value="BT0923-like"/>
    <property type="match status" value="1"/>
</dbReference>
<evidence type="ECO:0000259" key="3">
    <source>
        <dbReference type="Pfam" id="PF03413"/>
    </source>
</evidence>
<dbReference type="Gene3D" id="3.10.450.40">
    <property type="match status" value="2"/>
</dbReference>
<gene>
    <name evidence="4" type="ORF">BH747_01090</name>
</gene>
<dbReference type="STRING" id="112904.BH747_01090"/>
<dbReference type="Pfam" id="PF03413">
    <property type="entry name" value="PepSY"/>
    <property type="match status" value="2"/>
</dbReference>
<dbReference type="InterPro" id="IPR025711">
    <property type="entry name" value="PepSY"/>
</dbReference>
<dbReference type="EMBL" id="MJEA01000001">
    <property type="protein sequence ID" value="OQO71459.1"/>
    <property type="molecule type" value="Genomic_DNA"/>
</dbReference>
<feature type="signal peptide" evidence="2">
    <location>
        <begin position="1"/>
        <end position="23"/>
    </location>
</feature>
<dbReference type="Proteomes" id="UP000192477">
    <property type="component" value="Unassembled WGS sequence"/>
</dbReference>
<feature type="chain" id="PRO_5039255965" evidence="2">
    <location>
        <begin position="24"/>
        <end position="208"/>
    </location>
</feature>
<evidence type="ECO:0000313" key="4">
    <source>
        <dbReference type="EMBL" id="OQO71459.1"/>
    </source>
</evidence>
<comment type="caution">
    <text evidence="4">The sequence shown here is derived from an EMBL/GenBank/DDBJ whole genome shotgun (WGS) entry which is preliminary data.</text>
</comment>
<evidence type="ECO:0000256" key="2">
    <source>
        <dbReference type="SAM" id="SignalP"/>
    </source>
</evidence>
<feature type="compositionally biased region" description="Low complexity" evidence="1">
    <location>
        <begin position="32"/>
        <end position="43"/>
    </location>
</feature>
<dbReference type="RefSeq" id="WP_081181591.1">
    <property type="nucleotide sequence ID" value="NZ_MJEA01000001.1"/>
</dbReference>
<evidence type="ECO:0000313" key="5">
    <source>
        <dbReference type="Proteomes" id="UP000192477"/>
    </source>
</evidence>
<proteinExistence type="predicted"/>
<feature type="domain" description="PepSY" evidence="3">
    <location>
        <begin position="147"/>
        <end position="205"/>
    </location>
</feature>
<feature type="domain" description="PepSY" evidence="3">
    <location>
        <begin position="63"/>
        <end position="114"/>
    </location>
</feature>
<accession>A0A1V8YFR5</accession>
<dbReference type="OrthoDB" id="2943484at2"/>
<protein>
    <submittedName>
        <fullName evidence="4">Lysis protein</fullName>
    </submittedName>
</protein>
<dbReference type="AlphaFoldDB" id="A0A1V8YFR5"/>
<dbReference type="PROSITE" id="PS51257">
    <property type="entry name" value="PROKAR_LIPOPROTEIN"/>
    <property type="match status" value="1"/>
</dbReference>
<name>A0A1V8YFR5_9ENTE</name>
<reference evidence="4 5" key="1">
    <citation type="journal article" date="2017" name="BMC Microbiol.">
        <title>Comparative genomics of Enterococcus spp. isolated from bovine feces.</title>
        <authorList>
            <person name="Beukers A.G."/>
            <person name="Zaheer R."/>
            <person name="Goji N."/>
            <person name="Amoako K.K."/>
            <person name="Chaves A.V."/>
            <person name="Ward M.P."/>
            <person name="McAllister T.A."/>
        </authorList>
    </citation>
    <scope>NUCLEOTIDE SEQUENCE [LARGE SCALE GENOMIC DNA]</scope>
    <source>
        <strain evidence="4 5">F1129D 143</strain>
    </source>
</reference>
<organism evidence="4 5">
    <name type="scientific">Enterococcus villorum</name>
    <dbReference type="NCBI Taxonomy" id="112904"/>
    <lineage>
        <taxon>Bacteria</taxon>
        <taxon>Bacillati</taxon>
        <taxon>Bacillota</taxon>
        <taxon>Bacilli</taxon>
        <taxon>Lactobacillales</taxon>
        <taxon>Enterococcaceae</taxon>
        <taxon>Enterococcus</taxon>
    </lineage>
</organism>